<dbReference type="InParanoid" id="A0A167PTX1"/>
<keyword evidence="3" id="KW-0732">Signal</keyword>
<evidence type="ECO:0000256" key="2">
    <source>
        <dbReference type="ARBA" id="ARBA00022475"/>
    </source>
</evidence>
<dbReference type="PANTHER" id="PTHR34992">
    <property type="entry name" value="HYPHAL ANASTAMOSIS-7 PROTEIN"/>
    <property type="match status" value="1"/>
</dbReference>
<dbReference type="InterPro" id="IPR046936">
    <property type="entry name" value="BIM1-like"/>
</dbReference>
<dbReference type="InterPro" id="IPR046530">
    <property type="entry name" value="BIM1-like_dom"/>
</dbReference>
<gene>
    <name evidence="9" type="ORF">PHYBLDRAFT_102826</name>
</gene>
<evidence type="ECO:0000256" key="1">
    <source>
        <dbReference type="ARBA" id="ARBA00004236"/>
    </source>
</evidence>
<evidence type="ECO:0000256" key="4">
    <source>
        <dbReference type="ARBA" id="ARBA00023136"/>
    </source>
</evidence>
<evidence type="ECO:0000256" key="5">
    <source>
        <dbReference type="ARBA" id="ARBA00023180"/>
    </source>
</evidence>
<evidence type="ECO:0000256" key="7">
    <source>
        <dbReference type="ARBA" id="ARBA00037868"/>
    </source>
</evidence>
<feature type="non-terminal residue" evidence="9">
    <location>
        <position position="1"/>
    </location>
</feature>
<evidence type="ECO:0000256" key="6">
    <source>
        <dbReference type="ARBA" id="ARBA00023288"/>
    </source>
</evidence>
<protein>
    <recommendedName>
        <fullName evidence="8">Copper acquisition factor BIM1-like domain-containing protein</fullName>
    </recommendedName>
</protein>
<dbReference type="OrthoDB" id="2146436at2759"/>
<keyword evidence="4" id="KW-0472">Membrane</keyword>
<reference evidence="10" key="1">
    <citation type="submission" date="2015-06" db="EMBL/GenBank/DDBJ databases">
        <title>Expansion of signal transduction pathways in fungi by whole-genome duplication.</title>
        <authorList>
            <consortium name="DOE Joint Genome Institute"/>
            <person name="Corrochano L.M."/>
            <person name="Kuo A."/>
            <person name="Marcet-Houben M."/>
            <person name="Polaino S."/>
            <person name="Salamov A."/>
            <person name="Villalobos J.M."/>
            <person name="Alvarez M.I."/>
            <person name="Avalos J."/>
            <person name="Benito E.P."/>
            <person name="Benoit I."/>
            <person name="Burger G."/>
            <person name="Camino L.P."/>
            <person name="Canovas D."/>
            <person name="Cerda-Olmedo E."/>
            <person name="Cheng J.-F."/>
            <person name="Dominguez A."/>
            <person name="Elias M."/>
            <person name="Eslava A.P."/>
            <person name="Glaser F."/>
            <person name="Grimwood J."/>
            <person name="Gutierrez G."/>
            <person name="Heitman J."/>
            <person name="Henrissat B."/>
            <person name="Iturriaga E.A."/>
            <person name="Lang B.F."/>
            <person name="Lavin J.L."/>
            <person name="Lee S."/>
            <person name="Li W."/>
            <person name="Lindquist E."/>
            <person name="Lopez-Garcia S."/>
            <person name="Luque E.M."/>
            <person name="Marcos A.T."/>
            <person name="Martin J."/>
            <person name="McCluskey K."/>
            <person name="Medina H.R."/>
            <person name="Miralles-Duran A."/>
            <person name="Miyazaki A."/>
            <person name="Munoz-Torres E."/>
            <person name="Oguiza J.A."/>
            <person name="Ohm R."/>
            <person name="Olmedo M."/>
            <person name="Orejas M."/>
            <person name="Ortiz-Castellanos L."/>
            <person name="Pisabarro A.G."/>
            <person name="Rodriguez-Romero J."/>
            <person name="Ruiz-Herrera J."/>
            <person name="Ruiz-Vazquez R."/>
            <person name="Sanz C."/>
            <person name="Schackwitz W."/>
            <person name="Schmutz J."/>
            <person name="Shahriari M."/>
            <person name="Shelest E."/>
            <person name="Silva-Franco F."/>
            <person name="Soanes D."/>
            <person name="Syed K."/>
            <person name="Tagua V.G."/>
            <person name="Talbot N.J."/>
            <person name="Thon M."/>
            <person name="De vries R.P."/>
            <person name="Wiebenga A."/>
            <person name="Yadav J.S."/>
            <person name="Braun E.L."/>
            <person name="Baker S."/>
            <person name="Garre V."/>
            <person name="Horwitz B."/>
            <person name="Torres-Martinez S."/>
            <person name="Idnurm A."/>
            <person name="Herrera-Estrella A."/>
            <person name="Gabaldon T."/>
            <person name="Grigoriev I.V."/>
        </authorList>
    </citation>
    <scope>NUCLEOTIDE SEQUENCE [LARGE SCALE GENOMIC DNA]</scope>
    <source>
        <strain evidence="10">NRRL 1555(-)</strain>
    </source>
</reference>
<evidence type="ECO:0000313" key="10">
    <source>
        <dbReference type="Proteomes" id="UP000077315"/>
    </source>
</evidence>
<keyword evidence="6" id="KW-0449">Lipoprotein</keyword>
<dbReference type="STRING" id="763407.A0A167PTX1"/>
<dbReference type="PANTHER" id="PTHR34992:SF11">
    <property type="entry name" value="COPPER ACQUISITION FACTOR BIM1-LIKE DOMAIN-CONTAINING PROTEIN"/>
    <property type="match status" value="1"/>
</dbReference>
<dbReference type="EMBL" id="KV440973">
    <property type="protein sequence ID" value="OAD78534.1"/>
    <property type="molecule type" value="Genomic_DNA"/>
</dbReference>
<keyword evidence="5" id="KW-0325">Glycoprotein</keyword>
<dbReference type="VEuPathDB" id="FungiDB:PHYBLDRAFT_102826"/>
<keyword evidence="10" id="KW-1185">Reference proteome</keyword>
<organism evidence="9 10">
    <name type="scientific">Phycomyces blakesleeanus (strain ATCC 8743b / DSM 1359 / FGSC 10004 / NBRC 33097 / NRRL 1555)</name>
    <dbReference type="NCBI Taxonomy" id="763407"/>
    <lineage>
        <taxon>Eukaryota</taxon>
        <taxon>Fungi</taxon>
        <taxon>Fungi incertae sedis</taxon>
        <taxon>Mucoromycota</taxon>
        <taxon>Mucoromycotina</taxon>
        <taxon>Mucoromycetes</taxon>
        <taxon>Mucorales</taxon>
        <taxon>Phycomycetaceae</taxon>
        <taxon>Phycomyces</taxon>
    </lineage>
</organism>
<feature type="domain" description="Copper acquisition factor BIM1-like" evidence="8">
    <location>
        <begin position="9"/>
        <end position="152"/>
    </location>
</feature>
<evidence type="ECO:0000256" key="3">
    <source>
        <dbReference type="ARBA" id="ARBA00022729"/>
    </source>
</evidence>
<dbReference type="Pfam" id="PF20238">
    <property type="entry name" value="BIM1-like_dom"/>
    <property type="match status" value="1"/>
</dbReference>
<feature type="non-terminal residue" evidence="9">
    <location>
        <position position="165"/>
    </location>
</feature>
<keyword evidence="2" id="KW-1003">Cell membrane</keyword>
<dbReference type="GeneID" id="28988646"/>
<evidence type="ECO:0000259" key="8">
    <source>
        <dbReference type="Pfam" id="PF20238"/>
    </source>
</evidence>
<dbReference type="CDD" id="cd21176">
    <property type="entry name" value="LPMO_auxiliary-like"/>
    <property type="match status" value="1"/>
</dbReference>
<dbReference type="Proteomes" id="UP000077315">
    <property type="component" value="Unassembled WGS sequence"/>
</dbReference>
<proteinExistence type="predicted"/>
<dbReference type="RefSeq" id="XP_018296574.1">
    <property type="nucleotide sequence ID" value="XM_018427740.1"/>
</dbReference>
<dbReference type="AlphaFoldDB" id="A0A167PTX1"/>
<comment type="subcellular location">
    <subcellularLocation>
        <location evidence="1">Cell membrane</location>
    </subcellularLocation>
    <subcellularLocation>
        <location evidence="7">Endomembrane system</location>
        <topology evidence="7">Lipid-anchor</topology>
    </subcellularLocation>
</comment>
<sequence length="165" mass="16965">ILSVAQTASAHFSLTYPPTRGFSESIEANAPCGGYDTPSANRSSFLLKDGFVEINAEHPSYTYQVNILINSNPTSADFTSSNLVTVASGQNSFPLAACIPVNLTDVSGATNGTLATLQVTFNGGDGALYQCTDVVLTSNTEGFNSSKCINADGSSSSATASQSSS</sequence>
<accession>A0A167PTX1</accession>
<name>A0A167PTX1_PHYB8</name>
<dbReference type="GO" id="GO:0005886">
    <property type="term" value="C:plasma membrane"/>
    <property type="evidence" value="ECO:0007669"/>
    <property type="project" value="UniProtKB-SubCell"/>
</dbReference>
<dbReference type="GO" id="GO:0012505">
    <property type="term" value="C:endomembrane system"/>
    <property type="evidence" value="ECO:0007669"/>
    <property type="project" value="UniProtKB-SubCell"/>
</dbReference>
<evidence type="ECO:0000313" key="9">
    <source>
        <dbReference type="EMBL" id="OAD78534.1"/>
    </source>
</evidence>